<dbReference type="AlphaFoldDB" id="S8DJ67"/>
<feature type="compositionally biased region" description="Low complexity" evidence="1">
    <location>
        <begin position="135"/>
        <end position="161"/>
    </location>
</feature>
<feature type="region of interest" description="Disordered" evidence="1">
    <location>
        <begin position="123"/>
        <end position="167"/>
    </location>
</feature>
<dbReference type="EMBL" id="KE504324">
    <property type="protein sequence ID" value="EPS92882.1"/>
    <property type="molecule type" value="Genomic_DNA"/>
</dbReference>
<organism evidence="2 3">
    <name type="scientific">Fomitopsis schrenkii</name>
    <name type="common">Brown rot fungus</name>
    <dbReference type="NCBI Taxonomy" id="2126942"/>
    <lineage>
        <taxon>Eukaryota</taxon>
        <taxon>Fungi</taxon>
        <taxon>Dikarya</taxon>
        <taxon>Basidiomycota</taxon>
        <taxon>Agaricomycotina</taxon>
        <taxon>Agaricomycetes</taxon>
        <taxon>Polyporales</taxon>
        <taxon>Fomitopsis</taxon>
    </lineage>
</organism>
<reference evidence="2 3" key="1">
    <citation type="journal article" date="2012" name="Science">
        <title>The Paleozoic origin of enzymatic lignin decomposition reconstructed from 31 fungal genomes.</title>
        <authorList>
            <person name="Floudas D."/>
            <person name="Binder M."/>
            <person name="Riley R."/>
            <person name="Barry K."/>
            <person name="Blanchette R.A."/>
            <person name="Henrissat B."/>
            <person name="Martinez A.T."/>
            <person name="Otillar R."/>
            <person name="Spatafora J.W."/>
            <person name="Yadav J.S."/>
            <person name="Aerts A."/>
            <person name="Benoit I."/>
            <person name="Boyd A."/>
            <person name="Carlson A."/>
            <person name="Copeland A."/>
            <person name="Coutinho P.M."/>
            <person name="de Vries R.P."/>
            <person name="Ferreira P."/>
            <person name="Findley K."/>
            <person name="Foster B."/>
            <person name="Gaskell J."/>
            <person name="Glotzer D."/>
            <person name="Gorecki P."/>
            <person name="Heitman J."/>
            <person name="Hesse C."/>
            <person name="Hori C."/>
            <person name="Igarashi K."/>
            <person name="Jurgens J.A."/>
            <person name="Kallen N."/>
            <person name="Kersten P."/>
            <person name="Kohler A."/>
            <person name="Kuees U."/>
            <person name="Kumar T.K.A."/>
            <person name="Kuo A."/>
            <person name="LaButti K."/>
            <person name="Larrondo L.F."/>
            <person name="Lindquist E."/>
            <person name="Ling A."/>
            <person name="Lombard V."/>
            <person name="Lucas S."/>
            <person name="Lundell T."/>
            <person name="Martin R."/>
            <person name="McLaughlin D.J."/>
            <person name="Morgenstern I."/>
            <person name="Morin E."/>
            <person name="Murat C."/>
            <person name="Nagy L.G."/>
            <person name="Nolan M."/>
            <person name="Ohm R.A."/>
            <person name="Patyshakuliyeva A."/>
            <person name="Rokas A."/>
            <person name="Ruiz-Duenas F.J."/>
            <person name="Sabat G."/>
            <person name="Salamov A."/>
            <person name="Samejima M."/>
            <person name="Schmutz J."/>
            <person name="Slot J.C."/>
            <person name="St John F."/>
            <person name="Stenlid J."/>
            <person name="Sun H."/>
            <person name="Sun S."/>
            <person name="Syed K."/>
            <person name="Tsang A."/>
            <person name="Wiebenga A."/>
            <person name="Young D."/>
            <person name="Pisabarro A."/>
            <person name="Eastwood D.C."/>
            <person name="Martin F."/>
            <person name="Cullen D."/>
            <person name="Grigoriev I.V."/>
            <person name="Hibbett D.S."/>
        </authorList>
    </citation>
    <scope>NUCLEOTIDE SEQUENCE</scope>
    <source>
        <strain evidence="3">FP-58527</strain>
    </source>
</reference>
<proteinExistence type="predicted"/>
<dbReference type="InParanoid" id="S8DJ67"/>
<dbReference type="HOGENOM" id="CLU_1594572_0_0_1"/>
<protein>
    <submittedName>
        <fullName evidence="2">Uncharacterized protein</fullName>
    </submittedName>
</protein>
<keyword evidence="3" id="KW-1185">Reference proteome</keyword>
<gene>
    <name evidence="2" type="ORF">FOMPIDRAFT_1056471</name>
</gene>
<sequence>MQLLEHDVGPALDRRFECVLARQLNHTSVVYSDLEPKIEAVEALSLHTHYSSRSTTEDLYASVSDLAAKVVLAKGRIDALATILEEVSRFSTDPVVLEALSTIESLMQTVLDLLRVATTVHKSRHHTQPAHATTVAAEVPSAPVVPSAAPSPALSSPLEAPGELPPN</sequence>
<accession>S8DJ67</accession>
<name>S8DJ67_FOMSC</name>
<evidence type="ECO:0000313" key="3">
    <source>
        <dbReference type="Proteomes" id="UP000015241"/>
    </source>
</evidence>
<evidence type="ECO:0000256" key="1">
    <source>
        <dbReference type="SAM" id="MobiDB-lite"/>
    </source>
</evidence>
<dbReference type="Proteomes" id="UP000015241">
    <property type="component" value="Unassembled WGS sequence"/>
</dbReference>
<evidence type="ECO:0000313" key="2">
    <source>
        <dbReference type="EMBL" id="EPS92882.1"/>
    </source>
</evidence>